<feature type="region of interest" description="Disordered" evidence="1">
    <location>
        <begin position="133"/>
        <end position="296"/>
    </location>
</feature>
<evidence type="ECO:0000256" key="1">
    <source>
        <dbReference type="SAM" id="MobiDB-lite"/>
    </source>
</evidence>
<feature type="compositionally biased region" description="Low complexity" evidence="1">
    <location>
        <begin position="263"/>
        <end position="273"/>
    </location>
</feature>
<dbReference type="SMART" id="SM00287">
    <property type="entry name" value="SH3b"/>
    <property type="match status" value="1"/>
</dbReference>
<evidence type="ECO:0000256" key="2">
    <source>
        <dbReference type="SAM" id="SignalP"/>
    </source>
</evidence>
<organism evidence="4 5">
    <name type="scientific">Paraburkholderia diazotrophica</name>
    <dbReference type="NCBI Taxonomy" id="667676"/>
    <lineage>
        <taxon>Bacteria</taxon>
        <taxon>Pseudomonadati</taxon>
        <taxon>Pseudomonadota</taxon>
        <taxon>Betaproteobacteria</taxon>
        <taxon>Burkholderiales</taxon>
        <taxon>Burkholderiaceae</taxon>
        <taxon>Paraburkholderia</taxon>
    </lineage>
</organism>
<feature type="domain" description="SH3b" evidence="3">
    <location>
        <begin position="22"/>
        <end position="89"/>
    </location>
</feature>
<evidence type="ECO:0000313" key="5">
    <source>
        <dbReference type="Proteomes" id="UP000198866"/>
    </source>
</evidence>
<dbReference type="Gene3D" id="2.30.30.40">
    <property type="entry name" value="SH3 Domains"/>
    <property type="match status" value="1"/>
</dbReference>
<dbReference type="Proteomes" id="UP000198866">
    <property type="component" value="Unassembled WGS sequence"/>
</dbReference>
<gene>
    <name evidence="4" type="ORF">SAMN05192539_1001500</name>
</gene>
<name>A0A1H6R388_9BURK</name>
<protein>
    <submittedName>
        <fullName evidence="4">Uncharacterized conserved protein YraI</fullName>
    </submittedName>
</protein>
<keyword evidence="5" id="KW-1185">Reference proteome</keyword>
<reference evidence="5" key="1">
    <citation type="submission" date="2016-10" db="EMBL/GenBank/DDBJ databases">
        <authorList>
            <person name="Varghese N."/>
            <person name="Submissions S."/>
        </authorList>
    </citation>
    <scope>NUCLEOTIDE SEQUENCE [LARGE SCALE GENOMIC DNA]</scope>
    <source>
        <strain evidence="5">LMG 26031</strain>
    </source>
</reference>
<sequence>MRMRVACVAVVQTVALSVASGAASAQSQAYTNETVYLYAGPAQDYPVVAQLPSGQPVTVYGCVSGYTWCDVEIADARGWVYGGYLTYPYQGSSVPVMNYGEVIGLPLVTFSLGTYWGHYYRERPWYPDRSRWEHHPPPPHRPPPPPQGANRPPPASPNQPPPPEQGPQPLGAEHGHRAGPPQGAAPPPPMQGGRPQPGQPQMQGGGPRPGQPPMQGGGPRPQQPQMQGGGPAGPPPVQGGGRPQGPPPAQGGGHPSGPPPGPAVARPTGPPAGQGEHNAQRPSGATPGQGPPITNH</sequence>
<evidence type="ECO:0000259" key="3">
    <source>
        <dbReference type="PROSITE" id="PS51781"/>
    </source>
</evidence>
<dbReference type="EMBL" id="FNYE01000001">
    <property type="protein sequence ID" value="SEI45652.1"/>
    <property type="molecule type" value="Genomic_DNA"/>
</dbReference>
<feature type="signal peptide" evidence="2">
    <location>
        <begin position="1"/>
        <end position="25"/>
    </location>
</feature>
<feature type="compositionally biased region" description="Low complexity" evidence="1">
    <location>
        <begin position="191"/>
        <end position="202"/>
    </location>
</feature>
<dbReference type="STRING" id="667676.SAMN05192539_1001500"/>
<evidence type="ECO:0000313" key="4">
    <source>
        <dbReference type="EMBL" id="SEI45652.1"/>
    </source>
</evidence>
<keyword evidence="2" id="KW-0732">Signal</keyword>
<feature type="compositionally biased region" description="Pro residues" evidence="1">
    <location>
        <begin position="139"/>
        <end position="166"/>
    </location>
</feature>
<dbReference type="AlphaFoldDB" id="A0A1H6R388"/>
<accession>A0A1H6R388</accession>
<dbReference type="PROSITE" id="PS51781">
    <property type="entry name" value="SH3B"/>
    <property type="match status" value="1"/>
</dbReference>
<dbReference type="RefSeq" id="WP_090862283.1">
    <property type="nucleotide sequence ID" value="NZ_FNYE01000001.1"/>
</dbReference>
<feature type="chain" id="PRO_5011508197" evidence="2">
    <location>
        <begin position="26"/>
        <end position="296"/>
    </location>
</feature>
<dbReference type="Pfam" id="PF08239">
    <property type="entry name" value="SH3_3"/>
    <property type="match status" value="1"/>
</dbReference>
<dbReference type="OrthoDB" id="8854384at2"/>
<proteinExistence type="predicted"/>
<dbReference type="InterPro" id="IPR003646">
    <property type="entry name" value="SH3-like_bac-type"/>
</dbReference>